<dbReference type="PANTHER" id="PTHR47628">
    <property type="match status" value="1"/>
</dbReference>
<dbReference type="Proteomes" id="UP000186894">
    <property type="component" value="Unassembled WGS sequence"/>
</dbReference>
<dbReference type="STRING" id="1867956.BJF95_04535"/>
<name>A0A1Q8ZWI2_9HYPH</name>
<dbReference type="CDD" id="cd06357">
    <property type="entry name" value="PBP1_AmiC"/>
    <property type="match status" value="1"/>
</dbReference>
<evidence type="ECO:0008006" key="3">
    <source>
        <dbReference type="Google" id="ProtNLM"/>
    </source>
</evidence>
<keyword evidence="2" id="KW-1185">Reference proteome</keyword>
<proteinExistence type="predicted"/>
<dbReference type="RefSeq" id="WP_075638103.1">
    <property type="nucleotide sequence ID" value="NZ_MKIM01000021.1"/>
</dbReference>
<sequence length="397" mass="43476">MSRTIVPVSLLYSTTGAYGALGREAVDGAMTAIAQINSNADNAFQIEPVIADPGGNAERYANFAETAVRQQGCRHIIGSITSWSRKEILPVVERHGALLWYAFPYEGYEASDSVIYLGACPNQHLLPLFAHVLNRFGRRPFIVGSNYIWGWEISRIAREITEVAGGEVVSERFVPLGATDLDHLIDEIRHKKPDFILSNLVGQSAMAFLQAYDGLRREDPDFAPEVRPVVACNLCETDLIDLSETAKAGHIATSVYFDGLETQENAAFKAQIAKRYGAERCLTTPFVSAYTAVCVLADCLADAGTDAPEAIRTMVTTRAFETPIGSLRIDPKTHHAALRPHIGVSTASGAYHVFQQARDAVDADPYLLRSHHRETLFPSSTPSSILSRPPRSFTVIK</sequence>
<dbReference type="OrthoDB" id="9802022at2"/>
<accession>A0A1Q8ZWI2</accession>
<organism evidence="1 2">
    <name type="scientific">Rhizobium oryziradicis</name>
    <dbReference type="NCBI Taxonomy" id="1867956"/>
    <lineage>
        <taxon>Bacteria</taxon>
        <taxon>Pseudomonadati</taxon>
        <taxon>Pseudomonadota</taxon>
        <taxon>Alphaproteobacteria</taxon>
        <taxon>Hyphomicrobiales</taxon>
        <taxon>Rhizobiaceae</taxon>
        <taxon>Rhizobium/Agrobacterium group</taxon>
        <taxon>Rhizobium</taxon>
    </lineage>
</organism>
<dbReference type="Pfam" id="PF13433">
    <property type="entry name" value="Peripla_BP_5"/>
    <property type="match status" value="1"/>
</dbReference>
<dbReference type="AlphaFoldDB" id="A0A1Q8ZWI2"/>
<evidence type="ECO:0000313" key="1">
    <source>
        <dbReference type="EMBL" id="OLP46430.1"/>
    </source>
</evidence>
<comment type="caution">
    <text evidence="1">The sequence shown here is derived from an EMBL/GenBank/DDBJ whole genome shotgun (WGS) entry which is preliminary data.</text>
</comment>
<gene>
    <name evidence="1" type="ORF">BJF95_04535</name>
</gene>
<dbReference type="GO" id="GO:0033218">
    <property type="term" value="F:amide binding"/>
    <property type="evidence" value="ECO:0007669"/>
    <property type="project" value="InterPro"/>
</dbReference>
<dbReference type="Gene3D" id="3.40.50.2300">
    <property type="match status" value="2"/>
</dbReference>
<evidence type="ECO:0000313" key="2">
    <source>
        <dbReference type="Proteomes" id="UP000186894"/>
    </source>
</evidence>
<dbReference type="InterPro" id="IPR039570">
    <property type="entry name" value="AmiC_PBP1"/>
</dbReference>
<reference evidence="1 2" key="1">
    <citation type="submission" date="2016-09" db="EMBL/GenBank/DDBJ databases">
        <title>Rhizobium oryziradicis sp. nov., isolated from the root of rice.</title>
        <authorList>
            <person name="Zhao J."/>
            <person name="Zhang X."/>
        </authorList>
    </citation>
    <scope>NUCLEOTIDE SEQUENCE [LARGE SCALE GENOMIC DNA]</scope>
    <source>
        <strain evidence="1 2">N19</strain>
    </source>
</reference>
<dbReference type="InterPro" id="IPR028082">
    <property type="entry name" value="Peripla_BP_I"/>
</dbReference>
<dbReference type="EMBL" id="MKIM01000021">
    <property type="protein sequence ID" value="OLP46430.1"/>
    <property type="molecule type" value="Genomic_DNA"/>
</dbReference>
<protein>
    <recommendedName>
        <fullName evidence="3">Amidase</fullName>
    </recommendedName>
</protein>
<dbReference type="SUPFAM" id="SSF53822">
    <property type="entry name" value="Periplasmic binding protein-like I"/>
    <property type="match status" value="1"/>
</dbReference>
<dbReference type="PANTHER" id="PTHR47628:SF1">
    <property type="entry name" value="ALIPHATIC AMIDASE EXPRESSION-REGULATING PROTEIN"/>
    <property type="match status" value="1"/>
</dbReference>